<dbReference type="GO" id="GO:0008898">
    <property type="term" value="F:S-adenosylmethionine-homocysteine S-methyltransferase activity"/>
    <property type="evidence" value="ECO:0007669"/>
    <property type="project" value="TreeGrafter"/>
</dbReference>
<evidence type="ECO:0000256" key="1">
    <source>
        <dbReference type="ARBA" id="ARBA00022603"/>
    </source>
</evidence>
<dbReference type="Pfam" id="PF02574">
    <property type="entry name" value="S-methyl_trans"/>
    <property type="match status" value="1"/>
</dbReference>
<reference evidence="10" key="1">
    <citation type="submission" date="2023-03" db="UniProtKB">
        <authorList>
            <consortium name="WormBaseParasite"/>
        </authorList>
    </citation>
    <scope>IDENTIFICATION</scope>
</reference>
<dbReference type="AlphaFoldDB" id="A0A9J2PZ72"/>
<feature type="binding site" evidence="7">
    <location>
        <position position="223"/>
    </location>
    <ligand>
        <name>Zn(2+)</name>
        <dbReference type="ChEBI" id="CHEBI:29105"/>
    </ligand>
</feature>
<evidence type="ECO:0000256" key="7">
    <source>
        <dbReference type="PROSITE-ProRule" id="PRU00333"/>
    </source>
</evidence>
<feature type="binding site" evidence="6 7">
    <location>
        <position position="291"/>
    </location>
    <ligand>
        <name>Zn(2+)</name>
        <dbReference type="ChEBI" id="CHEBI:29105"/>
    </ligand>
</feature>
<dbReference type="PROSITE" id="PS50970">
    <property type="entry name" value="HCY"/>
    <property type="match status" value="1"/>
</dbReference>
<organism evidence="9 10">
    <name type="scientific">Ascaris lumbricoides</name>
    <name type="common">Giant roundworm</name>
    <dbReference type="NCBI Taxonomy" id="6252"/>
    <lineage>
        <taxon>Eukaryota</taxon>
        <taxon>Metazoa</taxon>
        <taxon>Ecdysozoa</taxon>
        <taxon>Nematoda</taxon>
        <taxon>Chromadorea</taxon>
        <taxon>Rhabditida</taxon>
        <taxon>Spirurina</taxon>
        <taxon>Ascaridomorpha</taxon>
        <taxon>Ascaridoidea</taxon>
        <taxon>Ascarididae</taxon>
        <taxon>Ascaris</taxon>
    </lineage>
</organism>
<dbReference type="NCBIfam" id="NF007020">
    <property type="entry name" value="PRK09485.1"/>
    <property type="match status" value="1"/>
</dbReference>
<dbReference type="SUPFAM" id="SSF82282">
    <property type="entry name" value="Homocysteine S-methyltransferase"/>
    <property type="match status" value="1"/>
</dbReference>
<dbReference type="PIRSF" id="PIRSF037505">
    <property type="entry name" value="Betaine_HMT"/>
    <property type="match status" value="1"/>
</dbReference>
<dbReference type="InterPro" id="IPR003726">
    <property type="entry name" value="HCY_dom"/>
</dbReference>
<sequence length="309" mass="33628">MVSSEWQTLRVLDGGFGSSLQALGYELSNDRLWSAAALIDASDLIIELHKRYIDAGCDVLLTNTYHANIATMKATRKMTDAEAEAVVAKGAHLALQAVAMSGVQRTIQIFGSVGPYATALSDGSEYNGRYVDYTNEEVIVQHHVVQARPLLNAGLEMLAFETIPAEKEGIAILKALDLLPANVKCWISFSCRDGTQTNHCESFAKVVSEVTKHPKVIAVGINCTPPKYISSLLRSAKSSCNGKPFVVYPNSGETYNVETKSWSDDKSTMRSIASYVSEWKELGARLIGGCCRVLPEDIRAIADAVFRST</sequence>
<dbReference type="InterPro" id="IPR017226">
    <property type="entry name" value="BHMT-like"/>
</dbReference>
<evidence type="ECO:0000256" key="6">
    <source>
        <dbReference type="PIRSR" id="PIRSR037505-2"/>
    </source>
</evidence>
<dbReference type="GO" id="GO:0008270">
    <property type="term" value="F:zinc ion binding"/>
    <property type="evidence" value="ECO:0007669"/>
    <property type="project" value="InterPro"/>
</dbReference>
<protein>
    <submittedName>
        <fullName evidence="10">Hcy-binding domain-containing protein</fullName>
    </submittedName>
</protein>
<evidence type="ECO:0000256" key="2">
    <source>
        <dbReference type="ARBA" id="ARBA00022679"/>
    </source>
</evidence>
<dbReference type="PANTHER" id="PTHR46015:SF1">
    <property type="entry name" value="HOMOCYSTEINE S-METHYLTRANSFERASE-LIKE ISOFORM 1"/>
    <property type="match status" value="1"/>
</dbReference>
<dbReference type="GO" id="GO:0032259">
    <property type="term" value="P:methylation"/>
    <property type="evidence" value="ECO:0007669"/>
    <property type="project" value="UniProtKB-KW"/>
</dbReference>
<dbReference type="Gene3D" id="3.20.20.330">
    <property type="entry name" value="Homocysteine-binding-like domain"/>
    <property type="match status" value="1"/>
</dbReference>
<keyword evidence="2 7" id="KW-0808">Transferase</keyword>
<evidence type="ECO:0000256" key="4">
    <source>
        <dbReference type="ARBA" id="ARBA00022833"/>
    </source>
</evidence>
<name>A0A9J2PZ72_ASCLU</name>
<keyword evidence="3 6" id="KW-0479">Metal-binding</keyword>
<dbReference type="PANTHER" id="PTHR46015">
    <property type="entry name" value="ZGC:172121"/>
    <property type="match status" value="1"/>
</dbReference>
<dbReference type="GO" id="GO:0009086">
    <property type="term" value="P:methionine biosynthetic process"/>
    <property type="evidence" value="ECO:0007669"/>
    <property type="project" value="InterPro"/>
</dbReference>
<dbReference type="InterPro" id="IPR051486">
    <property type="entry name" value="Hcy_S-methyltransferase"/>
</dbReference>
<feature type="binding site" evidence="6 7">
    <location>
        <position position="290"/>
    </location>
    <ligand>
        <name>Zn(2+)</name>
        <dbReference type="ChEBI" id="CHEBI:29105"/>
    </ligand>
</feature>
<evidence type="ECO:0000256" key="5">
    <source>
        <dbReference type="ARBA" id="ARBA00034478"/>
    </source>
</evidence>
<evidence type="ECO:0000259" key="8">
    <source>
        <dbReference type="PROSITE" id="PS50970"/>
    </source>
</evidence>
<dbReference type="WBParaSite" id="ALUE_0001492601-mRNA-1">
    <property type="protein sequence ID" value="ALUE_0001492601-mRNA-1"/>
    <property type="gene ID" value="ALUE_0001492601"/>
</dbReference>
<accession>A0A9J2PZ72</accession>
<keyword evidence="9" id="KW-1185">Reference proteome</keyword>
<dbReference type="GO" id="GO:0033528">
    <property type="term" value="P:S-methylmethionine cycle"/>
    <property type="evidence" value="ECO:0007669"/>
    <property type="project" value="TreeGrafter"/>
</dbReference>
<dbReference type="InterPro" id="IPR036589">
    <property type="entry name" value="HCY_dom_sf"/>
</dbReference>
<evidence type="ECO:0000256" key="3">
    <source>
        <dbReference type="ARBA" id="ARBA00022723"/>
    </source>
</evidence>
<keyword evidence="1 7" id="KW-0489">Methyltransferase</keyword>
<dbReference type="Proteomes" id="UP000036681">
    <property type="component" value="Unplaced"/>
</dbReference>
<feature type="binding site" evidence="6">
    <location>
        <position position="200"/>
    </location>
    <ligand>
        <name>Zn(2+)</name>
        <dbReference type="ChEBI" id="CHEBI:29105"/>
    </ligand>
</feature>
<proteinExistence type="predicted"/>
<evidence type="ECO:0000313" key="9">
    <source>
        <dbReference type="Proteomes" id="UP000036681"/>
    </source>
</evidence>
<keyword evidence="4 6" id="KW-0862">Zinc</keyword>
<evidence type="ECO:0000313" key="10">
    <source>
        <dbReference type="WBParaSite" id="ALUE_0001492601-mRNA-1"/>
    </source>
</evidence>
<comment type="cofactor">
    <cofactor evidence="6">
        <name>Zn(2+)</name>
        <dbReference type="ChEBI" id="CHEBI:29105"/>
    </cofactor>
    <text evidence="6">Binds 1 zinc ion per subunit.</text>
</comment>
<feature type="domain" description="Hcy-binding" evidence="8">
    <location>
        <begin position="1"/>
        <end position="305"/>
    </location>
</feature>
<comment type="pathway">
    <text evidence="5">Amino-acid biosynthesis; L-methionine biosynthesis via de novo pathway.</text>
</comment>